<name>A0ABQ7QX94_PLUXY</name>
<dbReference type="Proteomes" id="UP000823941">
    <property type="component" value="Chromosome 6"/>
</dbReference>
<dbReference type="EMBL" id="JAHIBW010000006">
    <property type="protein sequence ID" value="KAG7309658.1"/>
    <property type="molecule type" value="Genomic_DNA"/>
</dbReference>
<evidence type="ECO:0000313" key="1">
    <source>
        <dbReference type="EMBL" id="KAG7309658.1"/>
    </source>
</evidence>
<protein>
    <submittedName>
        <fullName evidence="1">Uncharacterized protein</fullName>
    </submittedName>
</protein>
<dbReference type="Pfam" id="PF15868">
    <property type="entry name" value="MBF2"/>
    <property type="match status" value="1"/>
</dbReference>
<accession>A0ABQ7QX94</accession>
<comment type="caution">
    <text evidence="1">The sequence shown here is derived from an EMBL/GenBank/DDBJ whole genome shotgun (WGS) entry which is preliminary data.</text>
</comment>
<proteinExistence type="predicted"/>
<dbReference type="InterPro" id="IPR031734">
    <property type="entry name" value="MBF2"/>
</dbReference>
<organism evidence="1 2">
    <name type="scientific">Plutella xylostella</name>
    <name type="common">Diamondback moth</name>
    <name type="synonym">Plutella maculipennis</name>
    <dbReference type="NCBI Taxonomy" id="51655"/>
    <lineage>
        <taxon>Eukaryota</taxon>
        <taxon>Metazoa</taxon>
        <taxon>Ecdysozoa</taxon>
        <taxon>Arthropoda</taxon>
        <taxon>Hexapoda</taxon>
        <taxon>Insecta</taxon>
        <taxon>Pterygota</taxon>
        <taxon>Neoptera</taxon>
        <taxon>Endopterygota</taxon>
        <taxon>Lepidoptera</taxon>
        <taxon>Glossata</taxon>
        <taxon>Ditrysia</taxon>
        <taxon>Yponomeutoidea</taxon>
        <taxon>Plutellidae</taxon>
        <taxon>Plutella</taxon>
    </lineage>
</organism>
<evidence type="ECO:0000313" key="2">
    <source>
        <dbReference type="Proteomes" id="UP000823941"/>
    </source>
</evidence>
<keyword evidence="2" id="KW-1185">Reference proteome</keyword>
<gene>
    <name evidence="1" type="ORF">JYU34_004146</name>
</gene>
<reference evidence="1 2" key="1">
    <citation type="submission" date="2021-06" db="EMBL/GenBank/DDBJ databases">
        <title>A haploid diamondback moth (Plutella xylostella L.) genome assembly resolves 31 chromosomes and identifies a diamide resistance mutation.</title>
        <authorList>
            <person name="Ward C.M."/>
            <person name="Perry K.D."/>
            <person name="Baker G."/>
            <person name="Powis K."/>
            <person name="Heckel D.G."/>
            <person name="Baxter S.W."/>
        </authorList>
    </citation>
    <scope>NUCLEOTIDE SEQUENCE [LARGE SCALE GENOMIC DNA]</scope>
    <source>
        <strain evidence="1 2">LV</strain>
        <tissue evidence="1">Single pupa</tissue>
    </source>
</reference>
<sequence length="161" mass="18325">MKINIFSVIFAANLCMFHCKHLIIGEFKNLTAIFHTVAKVEFHGMSCARKVKKVSYDDYKGRVILGLVAYDNLQSKATVTILKGGIGYTHIVLRLRSERGWGLDYDIAVYALDRDRLTTTTTTTTPKPTTTQQPRLNINKRRLEIKSQYIKTMKEVPTSVI</sequence>